<dbReference type="EnsemblPlants" id="OGLUM12G13150.1">
    <property type="protein sequence ID" value="OGLUM12G13150.1"/>
    <property type="gene ID" value="OGLUM12G13150"/>
</dbReference>
<dbReference type="AlphaFoldDB" id="A0A0E0BSK4"/>
<dbReference type="Gramene" id="OGLUM12G13150.1">
    <property type="protein sequence ID" value="OGLUM12G13150.1"/>
    <property type="gene ID" value="OGLUM12G13150"/>
</dbReference>
<evidence type="ECO:0000313" key="2">
    <source>
        <dbReference type="EnsemblPlants" id="OGLUM12G13150.1"/>
    </source>
</evidence>
<reference evidence="2" key="1">
    <citation type="submission" date="2015-04" db="UniProtKB">
        <authorList>
            <consortium name="EnsemblPlants"/>
        </authorList>
    </citation>
    <scope>IDENTIFICATION</scope>
</reference>
<organism evidence="2">
    <name type="scientific">Oryza glumipatula</name>
    <dbReference type="NCBI Taxonomy" id="40148"/>
    <lineage>
        <taxon>Eukaryota</taxon>
        <taxon>Viridiplantae</taxon>
        <taxon>Streptophyta</taxon>
        <taxon>Embryophyta</taxon>
        <taxon>Tracheophyta</taxon>
        <taxon>Spermatophyta</taxon>
        <taxon>Magnoliopsida</taxon>
        <taxon>Liliopsida</taxon>
        <taxon>Poales</taxon>
        <taxon>Poaceae</taxon>
        <taxon>BOP clade</taxon>
        <taxon>Oryzoideae</taxon>
        <taxon>Oryzeae</taxon>
        <taxon>Oryzinae</taxon>
        <taxon>Oryza</taxon>
    </lineage>
</organism>
<evidence type="ECO:0000256" key="1">
    <source>
        <dbReference type="SAM" id="MobiDB-lite"/>
    </source>
</evidence>
<dbReference type="HOGENOM" id="CLU_2926379_0_0_1"/>
<proteinExistence type="predicted"/>
<reference evidence="2" key="2">
    <citation type="submission" date="2018-05" db="EMBL/GenBank/DDBJ databases">
        <title>OgluRS3 (Oryza glumaepatula Reference Sequence Version 3).</title>
        <authorList>
            <person name="Zhang J."/>
            <person name="Kudrna D."/>
            <person name="Lee S."/>
            <person name="Talag J."/>
            <person name="Welchert J."/>
            <person name="Wing R.A."/>
        </authorList>
    </citation>
    <scope>NUCLEOTIDE SEQUENCE [LARGE SCALE GENOMIC DNA]</scope>
</reference>
<feature type="region of interest" description="Disordered" evidence="1">
    <location>
        <begin position="30"/>
        <end position="61"/>
    </location>
</feature>
<name>A0A0E0BSK4_9ORYZ</name>
<accession>A0A0E0BSK4</accession>
<protein>
    <submittedName>
        <fullName evidence="2">Uncharacterized protein</fullName>
    </submittedName>
</protein>
<sequence>MGGRFLRAGKRSRSTDERLAGLVETLKKAKLESGTPRTSPIRRPTRTVDRSTGRELPGASH</sequence>
<keyword evidence="3" id="KW-1185">Reference proteome</keyword>
<evidence type="ECO:0000313" key="3">
    <source>
        <dbReference type="Proteomes" id="UP000026961"/>
    </source>
</evidence>
<dbReference type="Proteomes" id="UP000026961">
    <property type="component" value="Chromosome 12"/>
</dbReference>